<keyword evidence="2" id="KW-1185">Reference proteome</keyword>
<evidence type="ECO:0000313" key="2">
    <source>
        <dbReference type="Proteomes" id="UP000887116"/>
    </source>
</evidence>
<accession>A0A8X6KXL6</accession>
<dbReference type="AlphaFoldDB" id="A0A8X6KXL6"/>
<comment type="caution">
    <text evidence="1">The sequence shown here is derived from an EMBL/GenBank/DDBJ whole genome shotgun (WGS) entry which is preliminary data.</text>
</comment>
<protein>
    <submittedName>
        <fullName evidence="1">Uncharacterized protein</fullName>
    </submittedName>
</protein>
<sequence>MVLSYLLIVHLRRQIRNSIGSEYTFRRIPNAEANILYLKSNVEPFPPICSQDSFSYMLQEGRLPSTPLWSHGSLSVIQPDLLL</sequence>
<name>A0A8X6KXL6_TRICU</name>
<organism evidence="1 2">
    <name type="scientific">Trichonephila clavata</name>
    <name type="common">Joro spider</name>
    <name type="synonym">Nephila clavata</name>
    <dbReference type="NCBI Taxonomy" id="2740835"/>
    <lineage>
        <taxon>Eukaryota</taxon>
        <taxon>Metazoa</taxon>
        <taxon>Ecdysozoa</taxon>
        <taxon>Arthropoda</taxon>
        <taxon>Chelicerata</taxon>
        <taxon>Arachnida</taxon>
        <taxon>Araneae</taxon>
        <taxon>Araneomorphae</taxon>
        <taxon>Entelegynae</taxon>
        <taxon>Araneoidea</taxon>
        <taxon>Nephilidae</taxon>
        <taxon>Trichonephila</taxon>
    </lineage>
</organism>
<evidence type="ECO:0000313" key="1">
    <source>
        <dbReference type="EMBL" id="GFQ86088.1"/>
    </source>
</evidence>
<reference evidence="1" key="1">
    <citation type="submission" date="2020-07" db="EMBL/GenBank/DDBJ databases">
        <title>Multicomponent nature underlies the extraordinary mechanical properties of spider dragline silk.</title>
        <authorList>
            <person name="Kono N."/>
            <person name="Nakamura H."/>
            <person name="Mori M."/>
            <person name="Yoshida Y."/>
            <person name="Ohtoshi R."/>
            <person name="Malay A.D."/>
            <person name="Moran D.A.P."/>
            <person name="Tomita M."/>
            <person name="Numata K."/>
            <person name="Arakawa K."/>
        </authorList>
    </citation>
    <scope>NUCLEOTIDE SEQUENCE</scope>
</reference>
<dbReference type="Proteomes" id="UP000887116">
    <property type="component" value="Unassembled WGS sequence"/>
</dbReference>
<dbReference type="EMBL" id="BMAO01013076">
    <property type="protein sequence ID" value="GFQ86088.1"/>
    <property type="molecule type" value="Genomic_DNA"/>
</dbReference>
<gene>
    <name evidence="1" type="ORF">TNCT_309781</name>
</gene>
<proteinExistence type="predicted"/>